<accession>A0A8A1LFF7</accession>
<feature type="region of interest" description="Disordered" evidence="1">
    <location>
        <begin position="56"/>
        <end position="102"/>
    </location>
</feature>
<protein>
    <submittedName>
        <fullName evidence="2">Uncharacterized protein</fullName>
    </submittedName>
</protein>
<feature type="compositionally biased region" description="Polar residues" evidence="1">
    <location>
        <begin position="66"/>
        <end position="75"/>
    </location>
</feature>
<name>A0A8A1LFF7_AJEC8</name>
<evidence type="ECO:0000313" key="3">
    <source>
        <dbReference type="Proteomes" id="UP000663419"/>
    </source>
</evidence>
<gene>
    <name evidence="2" type="ORF">I7I53_08530</name>
</gene>
<evidence type="ECO:0000313" key="2">
    <source>
        <dbReference type="EMBL" id="QSS52789.1"/>
    </source>
</evidence>
<dbReference type="Proteomes" id="UP000663419">
    <property type="component" value="Chromosome 2"/>
</dbReference>
<proteinExistence type="predicted"/>
<dbReference type="AlphaFoldDB" id="A0A8A1LFF7"/>
<evidence type="ECO:0000256" key="1">
    <source>
        <dbReference type="SAM" id="MobiDB-lite"/>
    </source>
</evidence>
<dbReference type="EMBL" id="CP069103">
    <property type="protein sequence ID" value="QSS52789.1"/>
    <property type="molecule type" value="Genomic_DNA"/>
</dbReference>
<dbReference type="VEuPathDB" id="FungiDB:I7I53_08530"/>
<sequence length="150" mass="17171">MLSRILASASASNSDTSLIWRWQIQCSTTLYCTVCTVEDNQPSILLLDLLKKEPHHPPDERLPRVSHQTDPQKWNVSGGGVKILPPLPPRRMATQPNPHPYTQRRSCVQRRAFVIDEGKAHKVSRVSRNRCPSRAQHTPSFLPCLYRLWI</sequence>
<reference evidence="2" key="1">
    <citation type="submission" date="2021-01" db="EMBL/GenBank/DDBJ databases">
        <title>Chromosome-level genome assembly of a human fungal pathogen reveals clustering of transcriptionally co-regulated genes.</title>
        <authorList>
            <person name="Voorhies M."/>
            <person name="Cohen S."/>
            <person name="Shea T.P."/>
            <person name="Petrus S."/>
            <person name="Munoz J.F."/>
            <person name="Poplawski S."/>
            <person name="Goldman W.E."/>
            <person name="Michael T."/>
            <person name="Cuomo C.A."/>
            <person name="Sil A."/>
            <person name="Beyhan S."/>
        </authorList>
    </citation>
    <scope>NUCLEOTIDE SEQUENCE</scope>
    <source>
        <strain evidence="2">H88</strain>
    </source>
</reference>
<organism evidence="2 3">
    <name type="scientific">Ajellomyces capsulatus (strain H88)</name>
    <name type="common">Darling's disease fungus</name>
    <name type="synonym">Histoplasma capsulatum</name>
    <dbReference type="NCBI Taxonomy" id="544711"/>
    <lineage>
        <taxon>Eukaryota</taxon>
        <taxon>Fungi</taxon>
        <taxon>Dikarya</taxon>
        <taxon>Ascomycota</taxon>
        <taxon>Pezizomycotina</taxon>
        <taxon>Eurotiomycetes</taxon>
        <taxon>Eurotiomycetidae</taxon>
        <taxon>Onygenales</taxon>
        <taxon>Ajellomycetaceae</taxon>
        <taxon>Histoplasma</taxon>
    </lineage>
</organism>